<sequence>MSNEVKFCYHHPVKDNRQEKSITCPEHALSEDEGLVEGGPIETQNKVVGTGS</sequence>
<organism evidence="2 3">
    <name type="scientific">Candidatus Dojkabacteria bacterium</name>
    <dbReference type="NCBI Taxonomy" id="2099670"/>
    <lineage>
        <taxon>Bacteria</taxon>
        <taxon>Candidatus Dojkabacteria</taxon>
    </lineage>
</organism>
<feature type="region of interest" description="Disordered" evidence="1">
    <location>
        <begin position="31"/>
        <end position="52"/>
    </location>
</feature>
<comment type="caution">
    <text evidence="2">The sequence shown here is derived from an EMBL/GenBank/DDBJ whole genome shotgun (WGS) entry which is preliminary data.</text>
</comment>
<dbReference type="EMBL" id="JAGQLI010000012">
    <property type="protein sequence ID" value="MCA9378824.1"/>
    <property type="molecule type" value="Genomic_DNA"/>
</dbReference>
<evidence type="ECO:0000313" key="2">
    <source>
        <dbReference type="EMBL" id="MCA9378824.1"/>
    </source>
</evidence>
<evidence type="ECO:0000313" key="3">
    <source>
        <dbReference type="Proteomes" id="UP000760819"/>
    </source>
</evidence>
<dbReference type="AlphaFoldDB" id="A0A955I6J4"/>
<reference evidence="2" key="1">
    <citation type="submission" date="2020-04" db="EMBL/GenBank/DDBJ databases">
        <authorList>
            <person name="Zhang T."/>
        </authorList>
    </citation>
    <scope>NUCLEOTIDE SEQUENCE</scope>
    <source>
        <strain evidence="2">HKST-UBA12</strain>
    </source>
</reference>
<protein>
    <submittedName>
        <fullName evidence="2">Uncharacterized protein</fullName>
    </submittedName>
</protein>
<evidence type="ECO:0000256" key="1">
    <source>
        <dbReference type="SAM" id="MobiDB-lite"/>
    </source>
</evidence>
<proteinExistence type="predicted"/>
<dbReference type="Proteomes" id="UP000760819">
    <property type="component" value="Unassembled WGS sequence"/>
</dbReference>
<feature type="compositionally biased region" description="Polar residues" evidence="1">
    <location>
        <begin position="42"/>
        <end position="52"/>
    </location>
</feature>
<name>A0A955I6J4_9BACT</name>
<accession>A0A955I6J4</accession>
<gene>
    <name evidence="2" type="ORF">KC640_00190</name>
</gene>
<reference evidence="2" key="2">
    <citation type="journal article" date="2021" name="Microbiome">
        <title>Successional dynamics and alternative stable states in a saline activated sludge microbial community over 9 years.</title>
        <authorList>
            <person name="Wang Y."/>
            <person name="Ye J."/>
            <person name="Ju F."/>
            <person name="Liu L."/>
            <person name="Boyd J.A."/>
            <person name="Deng Y."/>
            <person name="Parks D.H."/>
            <person name="Jiang X."/>
            <person name="Yin X."/>
            <person name="Woodcroft B.J."/>
            <person name="Tyson G.W."/>
            <person name="Hugenholtz P."/>
            <person name="Polz M.F."/>
            <person name="Zhang T."/>
        </authorList>
    </citation>
    <scope>NUCLEOTIDE SEQUENCE</scope>
    <source>
        <strain evidence="2">HKST-UBA12</strain>
    </source>
</reference>